<feature type="domain" description="Fucosyltransferase C-terminal" evidence="13">
    <location>
        <begin position="107"/>
        <end position="278"/>
    </location>
</feature>
<organism evidence="15 16">
    <name type="scientific">Trichoplax adhaerens</name>
    <name type="common">Trichoplax reptans</name>
    <dbReference type="NCBI Taxonomy" id="10228"/>
    <lineage>
        <taxon>Eukaryota</taxon>
        <taxon>Metazoa</taxon>
        <taxon>Placozoa</taxon>
        <taxon>Uniplacotomia</taxon>
        <taxon>Trichoplacea</taxon>
        <taxon>Trichoplacidae</taxon>
        <taxon>Trichoplax</taxon>
    </lineage>
</organism>
<accession>B3RZS3</accession>
<dbReference type="EC" id="2.4.1.-" evidence="12"/>
<keyword evidence="9 12" id="KW-0333">Golgi apparatus</keyword>
<dbReference type="Gene3D" id="3.40.50.11660">
    <property type="entry name" value="Glycosyl transferase family 10, C-terminal domain"/>
    <property type="match status" value="1"/>
</dbReference>
<keyword evidence="11" id="KW-0325">Glycoprotein</keyword>
<comment type="pathway">
    <text evidence="2">Protein modification; protein glycosylation.</text>
</comment>
<evidence type="ECO:0000256" key="12">
    <source>
        <dbReference type="RuleBase" id="RU003832"/>
    </source>
</evidence>
<dbReference type="STRING" id="10228.B3RZS3"/>
<dbReference type="GO" id="GO:0032580">
    <property type="term" value="C:Golgi cisterna membrane"/>
    <property type="evidence" value="ECO:0007669"/>
    <property type="project" value="UniProtKB-SubCell"/>
</dbReference>
<evidence type="ECO:0000256" key="1">
    <source>
        <dbReference type="ARBA" id="ARBA00004323"/>
    </source>
</evidence>
<dbReference type="Pfam" id="PF17039">
    <property type="entry name" value="Glyco_tran_10_N"/>
    <property type="match status" value="1"/>
</dbReference>
<keyword evidence="10" id="KW-0472">Membrane</keyword>
<keyword evidence="6 12" id="KW-0812">Transmembrane</keyword>
<name>B3RZS3_TRIAD</name>
<dbReference type="InterPro" id="IPR038577">
    <property type="entry name" value="GT10-like_C_sf"/>
</dbReference>
<dbReference type="RefSeq" id="XP_002113782.1">
    <property type="nucleotide sequence ID" value="XM_002113746.1"/>
</dbReference>
<dbReference type="PANTHER" id="PTHR48438:SF1">
    <property type="entry name" value="ALPHA-(1,3)-FUCOSYLTRANSFERASE C-RELATED"/>
    <property type="match status" value="1"/>
</dbReference>
<feature type="non-terminal residue" evidence="15">
    <location>
        <position position="283"/>
    </location>
</feature>
<dbReference type="AlphaFoldDB" id="B3RZS3"/>
<keyword evidence="8" id="KW-1133">Transmembrane helix</keyword>
<evidence type="ECO:0000313" key="15">
    <source>
        <dbReference type="EMBL" id="EDV24256.1"/>
    </source>
</evidence>
<proteinExistence type="inferred from homology"/>
<keyword evidence="5 12" id="KW-0808">Transferase</keyword>
<evidence type="ECO:0000256" key="3">
    <source>
        <dbReference type="ARBA" id="ARBA00008919"/>
    </source>
</evidence>
<gene>
    <name evidence="15" type="ORF">TRIADDRAFT_3614</name>
</gene>
<dbReference type="GO" id="GO:0000139">
    <property type="term" value="C:Golgi membrane"/>
    <property type="evidence" value="ECO:0007669"/>
    <property type="project" value="UniProtKB-SubCell"/>
</dbReference>
<dbReference type="eggNOG" id="KOG2619">
    <property type="taxonomic scope" value="Eukaryota"/>
</dbReference>
<dbReference type="OrthoDB" id="427096at2759"/>
<sequence length="283" mass="32599">CDLTEDKDLLNISDALLFHGADSIMNKTETFRYRDSVSPRQLWVYHSYENPAVTHGFAVRSGIFPFHNNIFNVMMTYARDADIRVCYGNFIKGDFRKQCKENYNYAKGKNKLIAWVASTCYPGRQAFVKELAKFLPIDIYGKCGNLSCPRDGTCRRKISSQYKFYLSFENFICRDYVTEKFFIHSLGRALVPIVVNGANFQDETIAPPGSYINVQDFKTLLQLADYIKLIAANDALYNSFFKWKATYKDHSSSCNMQSGMCKLCTNLYNDKWVTRKSKTIPDI</sequence>
<evidence type="ECO:0000256" key="5">
    <source>
        <dbReference type="ARBA" id="ARBA00022679"/>
    </source>
</evidence>
<comment type="subcellular location">
    <subcellularLocation>
        <location evidence="1">Golgi apparatus membrane</location>
        <topology evidence="1">Single-pass type II membrane protein</topology>
    </subcellularLocation>
    <subcellularLocation>
        <location evidence="12">Golgi apparatus</location>
        <location evidence="12">Golgi stack membrane</location>
        <topology evidence="12">Single-pass type II membrane protein</topology>
    </subcellularLocation>
</comment>
<dbReference type="OMA" id="HTAYMEY"/>
<evidence type="ECO:0000256" key="7">
    <source>
        <dbReference type="ARBA" id="ARBA00022968"/>
    </source>
</evidence>
<feature type="domain" description="Fucosyltransferase N-terminal" evidence="14">
    <location>
        <begin position="1"/>
        <end position="88"/>
    </location>
</feature>
<evidence type="ECO:0000313" key="16">
    <source>
        <dbReference type="Proteomes" id="UP000009022"/>
    </source>
</evidence>
<evidence type="ECO:0000259" key="13">
    <source>
        <dbReference type="Pfam" id="PF00852"/>
    </source>
</evidence>
<dbReference type="InParanoid" id="B3RZS3"/>
<keyword evidence="16" id="KW-1185">Reference proteome</keyword>
<dbReference type="InterPro" id="IPR031481">
    <property type="entry name" value="Glyco_tran_10_N"/>
</dbReference>
<dbReference type="CTD" id="6754628"/>
<evidence type="ECO:0000256" key="9">
    <source>
        <dbReference type="ARBA" id="ARBA00023034"/>
    </source>
</evidence>
<dbReference type="GO" id="GO:0046920">
    <property type="term" value="F:alpha-(1-&gt;3)-fucosyltransferase activity"/>
    <property type="evidence" value="ECO:0000318"/>
    <property type="project" value="GO_Central"/>
</dbReference>
<evidence type="ECO:0000256" key="4">
    <source>
        <dbReference type="ARBA" id="ARBA00022676"/>
    </source>
</evidence>
<dbReference type="PANTHER" id="PTHR48438">
    <property type="entry name" value="ALPHA-(1,3)-FUCOSYLTRANSFERASE C-RELATED"/>
    <property type="match status" value="1"/>
</dbReference>
<dbReference type="GeneID" id="6754628"/>
<dbReference type="UniPathway" id="UPA00378"/>
<dbReference type="SUPFAM" id="SSF53756">
    <property type="entry name" value="UDP-Glycosyltransferase/glycogen phosphorylase"/>
    <property type="match status" value="1"/>
</dbReference>
<keyword evidence="4 12" id="KW-0328">Glycosyltransferase</keyword>
<dbReference type="PhylomeDB" id="B3RZS3"/>
<dbReference type="EMBL" id="DS985246">
    <property type="protein sequence ID" value="EDV24256.1"/>
    <property type="molecule type" value="Genomic_DNA"/>
</dbReference>
<dbReference type="FunFam" id="3.40.50.11660:FF:000006">
    <property type="entry name" value="Alpha-(1,3)-fucosyltransferase C"/>
    <property type="match status" value="1"/>
</dbReference>
<dbReference type="InterPro" id="IPR001503">
    <property type="entry name" value="Glyco_trans_10"/>
</dbReference>
<dbReference type="KEGG" id="tad:TRIADDRAFT_3614"/>
<dbReference type="Proteomes" id="UP000009022">
    <property type="component" value="Unassembled WGS sequence"/>
</dbReference>
<protein>
    <recommendedName>
        <fullName evidence="12">Fucosyltransferase</fullName>
        <ecNumber evidence="12">2.4.1.-</ecNumber>
    </recommendedName>
</protein>
<comment type="similarity">
    <text evidence="3 12">Belongs to the glycosyltransferase 10 family.</text>
</comment>
<dbReference type="HOGENOM" id="CLU_032075_3_0_1"/>
<evidence type="ECO:0000256" key="8">
    <source>
        <dbReference type="ARBA" id="ARBA00022989"/>
    </source>
</evidence>
<dbReference type="InterPro" id="IPR055270">
    <property type="entry name" value="Glyco_tran_10_C"/>
</dbReference>
<evidence type="ECO:0000256" key="2">
    <source>
        <dbReference type="ARBA" id="ARBA00004922"/>
    </source>
</evidence>
<evidence type="ECO:0000256" key="10">
    <source>
        <dbReference type="ARBA" id="ARBA00023136"/>
    </source>
</evidence>
<feature type="non-terminal residue" evidence="15">
    <location>
        <position position="1"/>
    </location>
</feature>
<dbReference type="Pfam" id="PF00852">
    <property type="entry name" value="Glyco_transf_10"/>
    <property type="match status" value="1"/>
</dbReference>
<evidence type="ECO:0000256" key="6">
    <source>
        <dbReference type="ARBA" id="ARBA00022692"/>
    </source>
</evidence>
<keyword evidence="7" id="KW-0735">Signal-anchor</keyword>
<reference evidence="15 16" key="1">
    <citation type="journal article" date="2008" name="Nature">
        <title>The Trichoplax genome and the nature of placozoans.</title>
        <authorList>
            <person name="Srivastava M."/>
            <person name="Begovic E."/>
            <person name="Chapman J."/>
            <person name="Putnam N.H."/>
            <person name="Hellsten U."/>
            <person name="Kawashima T."/>
            <person name="Kuo A."/>
            <person name="Mitros T."/>
            <person name="Salamov A."/>
            <person name="Carpenter M.L."/>
            <person name="Signorovitch A.Y."/>
            <person name="Moreno M.A."/>
            <person name="Kamm K."/>
            <person name="Grimwood J."/>
            <person name="Schmutz J."/>
            <person name="Shapiro H."/>
            <person name="Grigoriev I.V."/>
            <person name="Buss L.W."/>
            <person name="Schierwater B."/>
            <person name="Dellaporta S.L."/>
            <person name="Rokhsar D.S."/>
        </authorList>
    </citation>
    <scope>NUCLEOTIDE SEQUENCE [LARGE SCALE GENOMIC DNA]</scope>
    <source>
        <strain evidence="15 16">Grell-BS-1999</strain>
    </source>
</reference>
<evidence type="ECO:0000256" key="11">
    <source>
        <dbReference type="ARBA" id="ARBA00023180"/>
    </source>
</evidence>
<evidence type="ECO:0000259" key="14">
    <source>
        <dbReference type="Pfam" id="PF17039"/>
    </source>
</evidence>